<proteinExistence type="predicted"/>
<gene>
    <name evidence="2" type="ORF">ACFY35_25035</name>
</gene>
<keyword evidence="3" id="KW-1185">Reference proteome</keyword>
<accession>A0ABW6WHG7</accession>
<dbReference type="RefSeq" id="WP_020515903.1">
    <property type="nucleotide sequence ID" value="NZ_JBIAZU010000004.1"/>
</dbReference>
<sequence>MFSTSSKAERTAEEAWEYLSSAMSSAGEAASVATDRGHDLADEAWRRAVAAADALAGRRPGRPWGLLALTALAGVAAGWAAAAYARRALARQAAQEEQELAETATIVAGH</sequence>
<evidence type="ECO:0000256" key="1">
    <source>
        <dbReference type="SAM" id="Phobius"/>
    </source>
</evidence>
<feature type="transmembrane region" description="Helical" evidence="1">
    <location>
        <begin position="64"/>
        <end position="85"/>
    </location>
</feature>
<reference evidence="2 3" key="1">
    <citation type="submission" date="2024-10" db="EMBL/GenBank/DDBJ databases">
        <title>The Natural Products Discovery Center: Release of the First 8490 Sequenced Strains for Exploring Actinobacteria Biosynthetic Diversity.</title>
        <authorList>
            <person name="Kalkreuter E."/>
            <person name="Kautsar S.A."/>
            <person name="Yang D."/>
            <person name="Bader C.D."/>
            <person name="Teijaro C.N."/>
            <person name="Fluegel L."/>
            <person name="Davis C.M."/>
            <person name="Simpson J.R."/>
            <person name="Lauterbach L."/>
            <person name="Steele A.D."/>
            <person name="Gui C."/>
            <person name="Meng S."/>
            <person name="Li G."/>
            <person name="Viehrig K."/>
            <person name="Ye F."/>
            <person name="Su P."/>
            <person name="Kiefer A.F."/>
            <person name="Nichols A."/>
            <person name="Cepeda A.J."/>
            <person name="Yan W."/>
            <person name="Fan B."/>
            <person name="Jiang Y."/>
            <person name="Adhikari A."/>
            <person name="Zheng C.-J."/>
            <person name="Schuster L."/>
            <person name="Cowan T.M."/>
            <person name="Smanski M.J."/>
            <person name="Chevrette M.G."/>
            <person name="De Carvalho L.P.S."/>
            <person name="Shen B."/>
        </authorList>
    </citation>
    <scope>NUCLEOTIDE SEQUENCE [LARGE SCALE GENOMIC DNA]</scope>
    <source>
        <strain evidence="2 3">NPDC000087</strain>
    </source>
</reference>
<keyword evidence="1" id="KW-1133">Transmembrane helix</keyword>
<name>A0ABW6WHG7_9ACTN</name>
<protein>
    <submittedName>
        <fullName evidence="2">Uncharacterized protein</fullName>
    </submittedName>
</protein>
<dbReference type="EMBL" id="JBIAZU010000004">
    <property type="protein sequence ID" value="MFF5292721.1"/>
    <property type="molecule type" value="Genomic_DNA"/>
</dbReference>
<organism evidence="2 3">
    <name type="scientific">Paractinoplanes globisporus</name>
    <dbReference type="NCBI Taxonomy" id="113565"/>
    <lineage>
        <taxon>Bacteria</taxon>
        <taxon>Bacillati</taxon>
        <taxon>Actinomycetota</taxon>
        <taxon>Actinomycetes</taxon>
        <taxon>Micromonosporales</taxon>
        <taxon>Micromonosporaceae</taxon>
        <taxon>Paractinoplanes</taxon>
    </lineage>
</organism>
<evidence type="ECO:0000313" key="3">
    <source>
        <dbReference type="Proteomes" id="UP001602245"/>
    </source>
</evidence>
<dbReference type="Proteomes" id="UP001602245">
    <property type="component" value="Unassembled WGS sequence"/>
</dbReference>
<evidence type="ECO:0000313" key="2">
    <source>
        <dbReference type="EMBL" id="MFF5292721.1"/>
    </source>
</evidence>
<keyword evidence="1" id="KW-0472">Membrane</keyword>
<comment type="caution">
    <text evidence="2">The sequence shown here is derived from an EMBL/GenBank/DDBJ whole genome shotgun (WGS) entry which is preliminary data.</text>
</comment>
<keyword evidence="1" id="KW-0812">Transmembrane</keyword>